<comment type="catalytic activity">
    <reaction evidence="14 15">
        <text>tRNA(Met) + L-methionine + ATP = L-methionyl-tRNA(Met) + AMP + diphosphate</text>
        <dbReference type="Rhea" id="RHEA:13481"/>
        <dbReference type="Rhea" id="RHEA-COMP:9667"/>
        <dbReference type="Rhea" id="RHEA-COMP:9698"/>
        <dbReference type="ChEBI" id="CHEBI:30616"/>
        <dbReference type="ChEBI" id="CHEBI:33019"/>
        <dbReference type="ChEBI" id="CHEBI:57844"/>
        <dbReference type="ChEBI" id="CHEBI:78442"/>
        <dbReference type="ChEBI" id="CHEBI:78530"/>
        <dbReference type="ChEBI" id="CHEBI:456215"/>
        <dbReference type="EC" id="6.1.1.10"/>
    </reaction>
</comment>
<reference evidence="18" key="1">
    <citation type="journal article" date="2019" name="bioRxiv">
        <title>Genome diversification in globally distributed novel marine Proteobacteria is linked to environmental adaptation.</title>
        <authorList>
            <person name="Zhou Z."/>
            <person name="Tran P.Q."/>
            <person name="Kieft K."/>
            <person name="Anantharaman K."/>
        </authorList>
    </citation>
    <scope>NUCLEOTIDE SEQUENCE [LARGE SCALE GENOMIC DNA]</scope>
</reference>
<protein>
    <recommendedName>
        <fullName evidence="15">Methionine--tRNA ligase</fullName>
        <ecNumber evidence="15">6.1.1.10</ecNumber>
    </recommendedName>
    <alternativeName>
        <fullName evidence="15">Methionyl-tRNA synthetase</fullName>
        <shortName evidence="15">MetRS</shortName>
    </alternativeName>
</protein>
<feature type="binding site" evidence="15">
    <location>
        <position position="163"/>
    </location>
    <ligand>
        <name>Zn(2+)</name>
        <dbReference type="ChEBI" id="CHEBI:29105"/>
    </ligand>
</feature>
<dbReference type="SUPFAM" id="SSF52374">
    <property type="entry name" value="Nucleotidylyl transferase"/>
    <property type="match status" value="1"/>
</dbReference>
<dbReference type="EMBL" id="DUCX01000023">
    <property type="protein sequence ID" value="HIF37079.1"/>
    <property type="molecule type" value="Genomic_DNA"/>
</dbReference>
<dbReference type="CDD" id="cd02800">
    <property type="entry name" value="tRNA_bind_EcMetRS_like"/>
    <property type="match status" value="1"/>
</dbReference>
<dbReference type="PROSITE" id="PS50886">
    <property type="entry name" value="TRBD"/>
    <property type="match status" value="1"/>
</dbReference>
<evidence type="ECO:0000256" key="2">
    <source>
        <dbReference type="ARBA" id="ARBA00004496"/>
    </source>
</evidence>
<dbReference type="InterPro" id="IPR014729">
    <property type="entry name" value="Rossmann-like_a/b/a_fold"/>
</dbReference>
<evidence type="ECO:0000256" key="11">
    <source>
        <dbReference type="ARBA" id="ARBA00022884"/>
    </source>
</evidence>
<evidence type="ECO:0000256" key="3">
    <source>
        <dbReference type="ARBA" id="ARBA00011738"/>
    </source>
</evidence>
<feature type="short sequence motif" description="'KMSKS' region" evidence="15">
    <location>
        <begin position="337"/>
        <end position="341"/>
    </location>
</feature>
<name>A0A7J4GSV8_9ARCH</name>
<dbReference type="InterPro" id="IPR033911">
    <property type="entry name" value="MetRS_core"/>
</dbReference>
<evidence type="ECO:0000256" key="13">
    <source>
        <dbReference type="ARBA" id="ARBA00023146"/>
    </source>
</evidence>
<dbReference type="CDD" id="cd00814">
    <property type="entry name" value="MetRS_core"/>
    <property type="match status" value="1"/>
</dbReference>
<dbReference type="PANTHER" id="PTHR45765">
    <property type="entry name" value="METHIONINE--TRNA LIGASE"/>
    <property type="match status" value="1"/>
</dbReference>
<keyword evidence="13 15" id="KW-0030">Aminoacyl-tRNA synthetase</keyword>
<gene>
    <name evidence="15 17" type="primary">metG</name>
    <name evidence="17" type="ORF">EYQ70_01480</name>
</gene>
<evidence type="ECO:0000256" key="1">
    <source>
        <dbReference type="ARBA" id="ARBA00003314"/>
    </source>
</evidence>
<dbReference type="PRINTS" id="PR01041">
    <property type="entry name" value="TRNASYNTHMET"/>
</dbReference>
<feature type="domain" description="TRNA-binding" evidence="16">
    <location>
        <begin position="571"/>
        <end position="671"/>
    </location>
</feature>
<dbReference type="Gene3D" id="2.40.50.140">
    <property type="entry name" value="Nucleic acid-binding proteins"/>
    <property type="match status" value="1"/>
</dbReference>
<dbReference type="NCBIfam" id="TIGR00398">
    <property type="entry name" value="metG"/>
    <property type="match status" value="1"/>
</dbReference>
<dbReference type="SUPFAM" id="SSF50249">
    <property type="entry name" value="Nucleic acid-binding proteins"/>
    <property type="match status" value="1"/>
</dbReference>
<dbReference type="FunFam" id="2.20.28.20:FF:000001">
    <property type="entry name" value="Methionine--tRNA ligase"/>
    <property type="match status" value="1"/>
</dbReference>
<dbReference type="HAMAP" id="MF_00098">
    <property type="entry name" value="Met_tRNA_synth_type1"/>
    <property type="match status" value="1"/>
</dbReference>
<dbReference type="Gene3D" id="2.20.28.20">
    <property type="entry name" value="Methionyl-tRNA synthetase, Zn-domain"/>
    <property type="match status" value="1"/>
</dbReference>
<dbReference type="PANTHER" id="PTHR45765:SF1">
    <property type="entry name" value="METHIONINE--TRNA LIGASE, CYTOPLASMIC"/>
    <property type="match status" value="1"/>
</dbReference>
<sequence length="671" mass="77139">MCVFVKHILVCVAWPYANGPLHLGHMAGCYLPPDIFARYHRLKGNKVLMVSGSDMHGTPITVTAQQEGKTPEEVAMHYHGINSKSIEDMGISFDLFSHTHTEEHFESARWILDTLDKAGYIEPRVSKEPYDPIAKQFLPDRYVEGTCPHCNYESARGDQCDDCGKTLDSKELKNPRPKLNPDAKIEFRETEHLFFKLSAFRDSLLEWLSEGKEHWRPSVINFTRNWLEEGLIDRAITRDLEWGIDIPRKGYEKKRMYVWFEAVMGYYSASLHWAKNQGKPDLWKEWWENDSAEHYYFMAKDNIPFHTIIWPAMLSGCGLHLPHDVPANEYLLLDSTQFSKSRKHGVWMPDYLDRYDSELLRYYLASTMPEQKDTNFTWEDYVTRINNELIGNYGNLMHRVISFAQKNYPDGLSSKESTIPSLNDKISEIHSRISEALEACKFKRALQAIMELSQTGNIELNEAAPWKQLKADREACEATLVTFLNLCRSLSVMMTPFLPKSSQKAWEYLNQEGKIDDNGWDSALEYKTEFKLRQPLPLFSKLNMQEILEKEMPPEETNELANVKPEITFDDFKKLDIRIGTVEKVEAHPNADKLWLLDVNLGGPTRRIVTGLRGIYESDDLVGKKISVLVNLAPAKFRGEESNGMLLAAEGKGIVSLLQPDKEIEDGSEVH</sequence>
<evidence type="ECO:0000256" key="6">
    <source>
        <dbReference type="ARBA" id="ARBA00022598"/>
    </source>
</evidence>
<comment type="cofactor">
    <cofactor evidence="15">
        <name>Zn(2+)</name>
        <dbReference type="ChEBI" id="CHEBI:29105"/>
    </cofactor>
    <text evidence="15">Binds 1 zinc ion per subunit.</text>
</comment>
<dbReference type="Proteomes" id="UP000585802">
    <property type="component" value="Unassembled WGS sequence"/>
</dbReference>
<dbReference type="Gene3D" id="1.10.730.10">
    <property type="entry name" value="Isoleucyl-tRNA Synthetase, Domain 1"/>
    <property type="match status" value="1"/>
</dbReference>
<feature type="short sequence motif" description="'HIGH' region" evidence="15">
    <location>
        <begin position="15"/>
        <end position="25"/>
    </location>
</feature>
<keyword evidence="5 15" id="KW-0820">tRNA-binding</keyword>
<feature type="binding site" evidence="15">
    <location>
        <position position="147"/>
    </location>
    <ligand>
        <name>Zn(2+)</name>
        <dbReference type="ChEBI" id="CHEBI:29105"/>
    </ligand>
</feature>
<dbReference type="Pfam" id="PF09334">
    <property type="entry name" value="tRNA-synt_1g"/>
    <property type="match status" value="1"/>
</dbReference>
<dbReference type="GO" id="GO:0004825">
    <property type="term" value="F:methionine-tRNA ligase activity"/>
    <property type="evidence" value="ECO:0007669"/>
    <property type="project" value="UniProtKB-UniRule"/>
</dbReference>
<evidence type="ECO:0000256" key="10">
    <source>
        <dbReference type="ARBA" id="ARBA00022840"/>
    </source>
</evidence>
<comment type="subcellular location">
    <subcellularLocation>
        <location evidence="2 15">Cytoplasm</location>
    </subcellularLocation>
</comment>
<dbReference type="InterPro" id="IPR023458">
    <property type="entry name" value="Met-tRNA_ligase_1"/>
</dbReference>
<feature type="binding site" evidence="15">
    <location>
        <position position="150"/>
    </location>
    <ligand>
        <name>Zn(2+)</name>
        <dbReference type="ChEBI" id="CHEBI:29105"/>
    </ligand>
</feature>
<dbReference type="SUPFAM" id="SSF47323">
    <property type="entry name" value="Anticodon-binding domain of a subclass of class I aminoacyl-tRNA synthetases"/>
    <property type="match status" value="1"/>
</dbReference>
<dbReference type="AlphaFoldDB" id="A0A7J4GSV8"/>
<dbReference type="SUPFAM" id="SSF57770">
    <property type="entry name" value="Methionyl-tRNA synthetase (MetRS), Zn-domain"/>
    <property type="match status" value="1"/>
</dbReference>
<comment type="similarity">
    <text evidence="15">Belongs to the class-I aminoacyl-tRNA synthetase family. MetG type 1 subfamily.</text>
</comment>
<dbReference type="NCBIfam" id="TIGR00399">
    <property type="entry name" value="metG_C_term"/>
    <property type="match status" value="1"/>
</dbReference>
<dbReference type="Pfam" id="PF19303">
    <property type="entry name" value="Anticodon_3"/>
    <property type="match status" value="1"/>
</dbReference>
<dbReference type="InterPro" id="IPR041872">
    <property type="entry name" value="Anticodon_Met"/>
</dbReference>
<evidence type="ECO:0000259" key="16">
    <source>
        <dbReference type="PROSITE" id="PS50886"/>
    </source>
</evidence>
<dbReference type="CDD" id="cd07957">
    <property type="entry name" value="Anticodon_Ia_Met"/>
    <property type="match status" value="1"/>
</dbReference>
<dbReference type="NCBIfam" id="NF001100">
    <property type="entry name" value="PRK00133.1"/>
    <property type="match status" value="1"/>
</dbReference>
<keyword evidence="4 15" id="KW-0963">Cytoplasm</keyword>
<keyword evidence="8 15" id="KW-0547">Nucleotide-binding</keyword>
<dbReference type="InterPro" id="IPR029038">
    <property type="entry name" value="MetRS_Zn"/>
</dbReference>
<evidence type="ECO:0000256" key="12">
    <source>
        <dbReference type="ARBA" id="ARBA00022917"/>
    </source>
</evidence>
<dbReference type="InterPro" id="IPR009080">
    <property type="entry name" value="tRNAsynth_Ia_anticodon-bd"/>
</dbReference>
<dbReference type="InterPro" id="IPR001412">
    <property type="entry name" value="aa-tRNA-synth_I_CS"/>
</dbReference>
<evidence type="ECO:0000256" key="15">
    <source>
        <dbReference type="HAMAP-Rule" id="MF_00098"/>
    </source>
</evidence>
<dbReference type="EC" id="6.1.1.10" evidence="15"/>
<keyword evidence="9 15" id="KW-0862">Zinc</keyword>
<dbReference type="GO" id="GO:0000049">
    <property type="term" value="F:tRNA binding"/>
    <property type="evidence" value="ECO:0007669"/>
    <property type="project" value="UniProtKB-UniRule"/>
</dbReference>
<dbReference type="InterPro" id="IPR012340">
    <property type="entry name" value="NA-bd_OB-fold"/>
</dbReference>
<dbReference type="GO" id="GO:0005524">
    <property type="term" value="F:ATP binding"/>
    <property type="evidence" value="ECO:0007669"/>
    <property type="project" value="UniProtKB-UniRule"/>
</dbReference>
<evidence type="ECO:0000256" key="14">
    <source>
        <dbReference type="ARBA" id="ARBA00047364"/>
    </source>
</evidence>
<dbReference type="InterPro" id="IPR004495">
    <property type="entry name" value="Met-tRNA-synth_bsu_C"/>
</dbReference>
<evidence type="ECO:0000256" key="4">
    <source>
        <dbReference type="ARBA" id="ARBA00022490"/>
    </source>
</evidence>
<feature type="binding site" evidence="15">
    <location>
        <position position="160"/>
    </location>
    <ligand>
        <name>Zn(2+)</name>
        <dbReference type="ChEBI" id="CHEBI:29105"/>
    </ligand>
</feature>
<feature type="binding site" evidence="15">
    <location>
        <position position="340"/>
    </location>
    <ligand>
        <name>ATP</name>
        <dbReference type="ChEBI" id="CHEBI:30616"/>
    </ligand>
</feature>
<comment type="caution">
    <text evidence="17">The sequence shown here is derived from an EMBL/GenBank/DDBJ whole genome shotgun (WGS) entry which is preliminary data.</text>
</comment>
<keyword evidence="10 15" id="KW-0067">ATP-binding</keyword>
<keyword evidence="7 15" id="KW-0479">Metal-binding</keyword>
<dbReference type="FunFam" id="2.40.50.140:FF:000042">
    <property type="entry name" value="Methionine--tRNA ligase"/>
    <property type="match status" value="1"/>
</dbReference>
<dbReference type="Gene3D" id="3.40.50.620">
    <property type="entry name" value="HUPs"/>
    <property type="match status" value="1"/>
</dbReference>
<organism evidence="17 18">
    <name type="scientific">Marine Group III euryarchaeote</name>
    <dbReference type="NCBI Taxonomy" id="2173149"/>
    <lineage>
        <taxon>Archaea</taxon>
        <taxon>Methanobacteriati</taxon>
        <taxon>Thermoplasmatota</taxon>
        <taxon>Thermoplasmata</taxon>
        <taxon>Candidatus Thermoprofundales</taxon>
    </lineage>
</organism>
<evidence type="ECO:0000313" key="17">
    <source>
        <dbReference type="EMBL" id="HIF37079.1"/>
    </source>
</evidence>
<evidence type="ECO:0000313" key="18">
    <source>
        <dbReference type="Proteomes" id="UP000585802"/>
    </source>
</evidence>
<evidence type="ECO:0000256" key="8">
    <source>
        <dbReference type="ARBA" id="ARBA00022741"/>
    </source>
</evidence>
<keyword evidence="11 15" id="KW-0694">RNA-binding</keyword>
<dbReference type="InterPro" id="IPR015413">
    <property type="entry name" value="Methionyl/Leucyl_tRNA_Synth"/>
</dbReference>
<dbReference type="Pfam" id="PF01588">
    <property type="entry name" value="tRNA_bind"/>
    <property type="match status" value="1"/>
</dbReference>
<comment type="subunit">
    <text evidence="3 15">Homodimer.</text>
</comment>
<evidence type="ECO:0000256" key="5">
    <source>
        <dbReference type="ARBA" id="ARBA00022555"/>
    </source>
</evidence>
<dbReference type="GO" id="GO:0005829">
    <property type="term" value="C:cytosol"/>
    <property type="evidence" value="ECO:0007669"/>
    <property type="project" value="TreeGrafter"/>
</dbReference>
<proteinExistence type="inferred from homology"/>
<accession>A0A7J4GSV8</accession>
<evidence type="ECO:0000256" key="7">
    <source>
        <dbReference type="ARBA" id="ARBA00022723"/>
    </source>
</evidence>
<dbReference type="GO" id="GO:0006431">
    <property type="term" value="P:methionyl-tRNA aminoacylation"/>
    <property type="evidence" value="ECO:0007669"/>
    <property type="project" value="UniProtKB-UniRule"/>
</dbReference>
<evidence type="ECO:0000256" key="9">
    <source>
        <dbReference type="ARBA" id="ARBA00022833"/>
    </source>
</evidence>
<keyword evidence="12 15" id="KW-0648">Protein biosynthesis</keyword>
<dbReference type="PROSITE" id="PS00178">
    <property type="entry name" value="AA_TRNA_LIGASE_I"/>
    <property type="match status" value="1"/>
</dbReference>
<dbReference type="InterPro" id="IPR014758">
    <property type="entry name" value="Met-tRNA_synth"/>
</dbReference>
<dbReference type="InterPro" id="IPR002547">
    <property type="entry name" value="tRNA-bd_dom"/>
</dbReference>
<comment type="function">
    <text evidence="1 15">Is required not only for elongation of protein synthesis but also for the initiation of all mRNA translation through initiator tRNA(fMet) aminoacylation.</text>
</comment>
<dbReference type="GO" id="GO:0046872">
    <property type="term" value="F:metal ion binding"/>
    <property type="evidence" value="ECO:0007669"/>
    <property type="project" value="UniProtKB-KW"/>
</dbReference>
<keyword evidence="6 15" id="KW-0436">Ligase</keyword>